<dbReference type="InterPro" id="IPR000195">
    <property type="entry name" value="Rab-GAP-TBC_dom"/>
</dbReference>
<accession>A0A8T0DW80</accession>
<feature type="region of interest" description="Disordered" evidence="2">
    <location>
        <begin position="85"/>
        <end position="114"/>
    </location>
</feature>
<dbReference type="Gene3D" id="1.10.10.750">
    <property type="entry name" value="Ypt/Rab-GAP domain of gyp1p, domain 1"/>
    <property type="match status" value="1"/>
</dbReference>
<dbReference type="InterPro" id="IPR035969">
    <property type="entry name" value="Rab-GAP_TBC_sf"/>
</dbReference>
<dbReference type="FunFam" id="1.10.472.80:FF:000001">
    <property type="entry name" value="TBC1 domain family member 22B"/>
    <property type="match status" value="1"/>
</dbReference>
<evidence type="ECO:0000313" key="4">
    <source>
        <dbReference type="EMBL" id="KAF8571993.1"/>
    </source>
</evidence>
<dbReference type="GO" id="GO:0005096">
    <property type="term" value="F:GTPase activator activity"/>
    <property type="evidence" value="ECO:0007669"/>
    <property type="project" value="UniProtKB-KW"/>
</dbReference>
<keyword evidence="5" id="KW-1185">Reference proteome</keyword>
<dbReference type="SMART" id="SM00164">
    <property type="entry name" value="TBC"/>
    <property type="match status" value="1"/>
</dbReference>
<dbReference type="Proteomes" id="UP000699462">
    <property type="component" value="Unassembled WGS sequence"/>
</dbReference>
<keyword evidence="1" id="KW-0343">GTPase activation</keyword>
<dbReference type="Gene3D" id="1.10.8.270">
    <property type="entry name" value="putative rabgap domain of human tbc1 domain family member 14 like domains"/>
    <property type="match status" value="1"/>
</dbReference>
<organism evidence="4 5">
    <name type="scientific">Paragonimus westermani</name>
    <dbReference type="NCBI Taxonomy" id="34504"/>
    <lineage>
        <taxon>Eukaryota</taxon>
        <taxon>Metazoa</taxon>
        <taxon>Spiralia</taxon>
        <taxon>Lophotrochozoa</taxon>
        <taxon>Platyhelminthes</taxon>
        <taxon>Trematoda</taxon>
        <taxon>Digenea</taxon>
        <taxon>Plagiorchiida</taxon>
        <taxon>Troglotremata</taxon>
        <taxon>Troglotrematidae</taxon>
        <taxon>Paragonimus</taxon>
    </lineage>
</organism>
<feature type="domain" description="Rab-GAP TBC" evidence="3">
    <location>
        <begin position="151"/>
        <end position="388"/>
    </location>
</feature>
<proteinExistence type="predicted"/>
<evidence type="ECO:0000313" key="5">
    <source>
        <dbReference type="Proteomes" id="UP000699462"/>
    </source>
</evidence>
<dbReference type="AlphaFoldDB" id="A0A8T0DW80"/>
<gene>
    <name evidence="4" type="ORF">P879_01493</name>
</gene>
<feature type="compositionally biased region" description="Polar residues" evidence="2">
    <location>
        <begin position="86"/>
        <end position="97"/>
    </location>
</feature>
<dbReference type="Gene3D" id="1.10.472.80">
    <property type="entry name" value="Ypt/Rab-GAP domain of gyp1p, domain 3"/>
    <property type="match status" value="1"/>
</dbReference>
<dbReference type="PANTHER" id="PTHR22957:SF26">
    <property type="entry name" value="LD44506P"/>
    <property type="match status" value="1"/>
</dbReference>
<dbReference type="PANTHER" id="PTHR22957">
    <property type="entry name" value="TBC1 DOMAIN FAMILY MEMBER GTPASE-ACTIVATING PROTEIN"/>
    <property type="match status" value="1"/>
</dbReference>
<reference evidence="4 5" key="1">
    <citation type="submission" date="2019-07" db="EMBL/GenBank/DDBJ databases">
        <title>Annotation for the trematode Paragonimus westermani.</title>
        <authorList>
            <person name="Choi Y.-J."/>
        </authorList>
    </citation>
    <scope>NUCLEOTIDE SEQUENCE [LARGE SCALE GENOMIC DNA]</scope>
    <source>
        <strain evidence="4">180907_Pwestermani</strain>
    </source>
</reference>
<dbReference type="Pfam" id="PF00566">
    <property type="entry name" value="RabGAP-TBC"/>
    <property type="match status" value="1"/>
</dbReference>
<name>A0A8T0DW80_9TREM</name>
<dbReference type="OrthoDB" id="26371at2759"/>
<comment type="caution">
    <text evidence="4">The sequence shown here is derived from an EMBL/GenBank/DDBJ whole genome shotgun (WGS) entry which is preliminary data.</text>
</comment>
<dbReference type="EMBL" id="JTDF01000226">
    <property type="protein sequence ID" value="KAF8571993.1"/>
    <property type="molecule type" value="Genomic_DNA"/>
</dbReference>
<dbReference type="SUPFAM" id="SSF47923">
    <property type="entry name" value="Ypt/Rab-GAP domain of gyp1p"/>
    <property type="match status" value="2"/>
</dbReference>
<sequence>MMSGRGSMSAFSSFQINSQDVWDADDGEYLRIISYKGLLRSQSHLLKAARKTAQKVLESHKKETSGISSVAPPAVTECNPTALRADTTTTSAPSSLSKHAPGMGVRLRSTPDDRPPVQQLLLDHGRMQRFRSCISAPIIDLSALRHLAWSGVPGDLRPLVWKLLCDYLPASEERRKSVLAEKRRQYSSFVEQYFHLREQPSCKFMFHQIQKDLTRMTLLYRRPDLLAMFERILFIWSMRHPGSGYVQGINDLLTPFFVVFLAEYTRVDLNTSGELSLQYAPESVHLDAVEADVFWLHLDAVEADVFWCTSHLLDTIQDNYTFAQPGIQNNVSMLASLIERVDVNLHRHLVAHNVEFLQFAFRWMNNLLIRELPLRCIIRLWDTYMAERSGFSAFHVYVCAAFLLQFSPELQRQQEFQGLMLLLQHLPTYHWTDEDINLVLAEAFWLQSLFASAPHHLDYRRQTTLD</sequence>
<evidence type="ECO:0000256" key="1">
    <source>
        <dbReference type="ARBA" id="ARBA00022468"/>
    </source>
</evidence>
<evidence type="ECO:0000259" key="3">
    <source>
        <dbReference type="PROSITE" id="PS50086"/>
    </source>
</evidence>
<protein>
    <recommendedName>
        <fullName evidence="3">Rab-GAP TBC domain-containing protein</fullName>
    </recommendedName>
</protein>
<evidence type="ECO:0000256" key="2">
    <source>
        <dbReference type="SAM" id="MobiDB-lite"/>
    </source>
</evidence>
<dbReference type="PROSITE" id="PS50086">
    <property type="entry name" value="TBC_RABGAP"/>
    <property type="match status" value="1"/>
</dbReference>